<evidence type="ECO:0000313" key="1">
    <source>
        <dbReference type="EMBL" id="ATW26901.1"/>
    </source>
</evidence>
<dbReference type="KEGG" id="fwa:DCMF_20965"/>
<protein>
    <submittedName>
        <fullName evidence="1">Uncharacterized protein</fullName>
    </submittedName>
</protein>
<keyword evidence="2" id="KW-1185">Reference proteome</keyword>
<accession>A0A3G1KWU0</accession>
<evidence type="ECO:0000313" key="2">
    <source>
        <dbReference type="Proteomes" id="UP000323521"/>
    </source>
</evidence>
<name>A0A3G1KWU0_FORW1</name>
<gene>
    <name evidence="1" type="ORF">DCMF_20965</name>
</gene>
<reference evidence="1 2" key="1">
    <citation type="submission" date="2016-10" db="EMBL/GenBank/DDBJ databases">
        <title>Complete Genome Sequence of Peptococcaceae strain DCMF.</title>
        <authorList>
            <person name="Edwards R.J."/>
            <person name="Holland S.I."/>
            <person name="Deshpande N.P."/>
            <person name="Wong Y.K."/>
            <person name="Ertan H."/>
            <person name="Manefield M."/>
            <person name="Russell T.L."/>
            <person name="Lee M.J."/>
        </authorList>
    </citation>
    <scope>NUCLEOTIDE SEQUENCE [LARGE SCALE GENOMIC DNA]</scope>
    <source>
        <strain evidence="1 2">DCMF</strain>
    </source>
</reference>
<organism evidence="1 2">
    <name type="scientific">Formimonas warabiya</name>
    <dbReference type="NCBI Taxonomy" id="1761012"/>
    <lineage>
        <taxon>Bacteria</taxon>
        <taxon>Bacillati</taxon>
        <taxon>Bacillota</taxon>
        <taxon>Clostridia</taxon>
        <taxon>Eubacteriales</taxon>
        <taxon>Peptococcaceae</taxon>
        <taxon>Candidatus Formimonas</taxon>
    </lineage>
</organism>
<dbReference type="RefSeq" id="WP_148136232.1">
    <property type="nucleotide sequence ID" value="NZ_CP017634.1"/>
</dbReference>
<dbReference type="Proteomes" id="UP000323521">
    <property type="component" value="Chromosome"/>
</dbReference>
<dbReference type="AlphaFoldDB" id="A0A3G1KWU0"/>
<sequence>MWINKNRSLLMLVKIKVDRLSLVFPLPLFLLGQTLDALSELVEFWELISPKASLPFPQHGCRGKGPGIKPSTIVKMCRSILNELCHYGRWCMAEVETKKPRLCRVKIDFF</sequence>
<dbReference type="EMBL" id="CP017634">
    <property type="protein sequence ID" value="ATW26901.1"/>
    <property type="molecule type" value="Genomic_DNA"/>
</dbReference>
<proteinExistence type="predicted"/>